<protein>
    <submittedName>
        <fullName evidence="3">Poly [ADP-ribose] polymerase 14</fullName>
    </submittedName>
</protein>
<sequence length="196" mass="22035">MILHGLQHEILEAANLVVSRALAVKQRKFHFLKDEDEENLTKNVFTSNGIHAAVERVATGLNILAVSDNTLTEAQDQLKQVLISQYIDVEDGNVLKNPQWQNLVKCLEKGTNTPSKKFAITLSSAGQPERVTVAGYKDSVIPVSKKIEEHLYKYSQVDEAFPVKSDCIVRYIETQSKTGIYKVKDTVENVFWKGVF</sequence>
<gene>
    <name evidence="3" type="primary">Parp14_4</name>
    <name evidence="3" type="ORF">N1851_009520</name>
</gene>
<evidence type="ECO:0000313" key="4">
    <source>
        <dbReference type="Proteomes" id="UP001174136"/>
    </source>
</evidence>
<organism evidence="3 4">
    <name type="scientific">Merluccius polli</name>
    <name type="common">Benguela hake</name>
    <name type="synonym">Merluccius cadenati</name>
    <dbReference type="NCBI Taxonomy" id="89951"/>
    <lineage>
        <taxon>Eukaryota</taxon>
        <taxon>Metazoa</taxon>
        <taxon>Chordata</taxon>
        <taxon>Craniata</taxon>
        <taxon>Vertebrata</taxon>
        <taxon>Euteleostomi</taxon>
        <taxon>Actinopterygii</taxon>
        <taxon>Neopterygii</taxon>
        <taxon>Teleostei</taxon>
        <taxon>Neoteleostei</taxon>
        <taxon>Acanthomorphata</taxon>
        <taxon>Zeiogadaria</taxon>
        <taxon>Gadariae</taxon>
        <taxon>Gadiformes</taxon>
        <taxon>Gadoidei</taxon>
        <taxon>Merlucciidae</taxon>
        <taxon>Merluccius</taxon>
    </lineage>
</organism>
<dbReference type="InterPro" id="IPR057047">
    <property type="entry name" value="PARP14_KH_5"/>
</dbReference>
<dbReference type="InterPro" id="IPR057046">
    <property type="entry name" value="PARP14_KH_4"/>
</dbReference>
<proteinExistence type="predicted"/>
<evidence type="ECO:0000313" key="3">
    <source>
        <dbReference type="EMBL" id="KAK0149731.1"/>
    </source>
</evidence>
<comment type="caution">
    <text evidence="3">The sequence shown here is derived from an EMBL/GenBank/DDBJ whole genome shotgun (WGS) entry which is preliminary data.</text>
</comment>
<dbReference type="AlphaFoldDB" id="A0AA47P3X9"/>
<dbReference type="EMBL" id="JAOPHQ010001721">
    <property type="protein sequence ID" value="KAK0149731.1"/>
    <property type="molecule type" value="Genomic_DNA"/>
</dbReference>
<evidence type="ECO:0000259" key="2">
    <source>
        <dbReference type="Pfam" id="PF23252"/>
    </source>
</evidence>
<evidence type="ECO:0000259" key="1">
    <source>
        <dbReference type="Pfam" id="PF23251"/>
    </source>
</evidence>
<feature type="domain" description="PARP14 fourth type I KH" evidence="1">
    <location>
        <begin position="22"/>
        <end position="82"/>
    </location>
</feature>
<reference evidence="3" key="1">
    <citation type="journal article" date="2023" name="Front. Mar. Sci.">
        <title>A new Merluccius polli reference genome to investigate the effects of global change in West African waters.</title>
        <authorList>
            <person name="Mateo J.L."/>
            <person name="Blanco-Fernandez C."/>
            <person name="Garcia-Vazquez E."/>
            <person name="Machado-Schiaffino G."/>
        </authorList>
    </citation>
    <scope>NUCLEOTIDE SEQUENCE</scope>
    <source>
        <strain evidence="3">C29</strain>
        <tissue evidence="3">Fin</tissue>
    </source>
</reference>
<dbReference type="Pfam" id="PF23252">
    <property type="entry name" value="KH_PARP14_5"/>
    <property type="match status" value="1"/>
</dbReference>
<accession>A0AA47P3X9</accession>
<keyword evidence="4" id="KW-1185">Reference proteome</keyword>
<dbReference type="Proteomes" id="UP001174136">
    <property type="component" value="Unassembled WGS sequence"/>
</dbReference>
<dbReference type="Pfam" id="PF23251">
    <property type="entry name" value="KH_PARP14_4"/>
    <property type="match status" value="1"/>
</dbReference>
<name>A0AA47P3X9_MERPO</name>
<feature type="domain" description="PARP14 fifth type I KH" evidence="2">
    <location>
        <begin position="87"/>
        <end position="151"/>
    </location>
</feature>